<reference evidence="3 4" key="1">
    <citation type="submission" date="2019-08" db="EMBL/GenBank/DDBJ databases">
        <authorList>
            <person name="Cotto-Pereira A.M."/>
            <person name="Aviles-Rivera I.N."/>
            <person name="Cartagena-Torres H."/>
            <person name="Gonzalez-Negron N.G."/>
            <person name="Millan-Laboy A.S."/>
            <person name="Rios-Rosa Y."/>
            <person name="Rivera-Cruz A."/>
            <person name="Rivera-Espinal N.S."/>
            <person name="Rodriguez-Cotto F.E."/>
            <person name="Rosa-Flores A.N."/>
            <person name="Fernandez-Martinez M."/>
            <person name="Rubin M.R."/>
            <person name="Vazquez E."/>
            <person name="Washington J.M."/>
            <person name="Garlena R.A."/>
            <person name="Russell D.A."/>
            <person name="Pope W.H."/>
            <person name="Jacobs-Sera D."/>
            <person name="Hatfull G.F."/>
        </authorList>
    </citation>
    <scope>NUCLEOTIDE SEQUENCE [LARGE SCALE GENOMIC DNA]</scope>
</reference>
<dbReference type="EMBL" id="MN369753">
    <property type="protein sequence ID" value="QGH79246.1"/>
    <property type="molecule type" value="Genomic_DNA"/>
</dbReference>
<dbReference type="GeneID" id="65122530"/>
<sequence>MAHDAPFPGPTIVTIKCAAAAPVIQGPSGCPKIGIRIEPGENRRKKIESEMAKEPFSKWMPIPSAPQLMFGSSAPIEIDWLCDRHAEEFRTTGSLRLASGAMIRRSEDDEATVRIEKTATPVQRFVERVEKVKHDLRELIEADDAADRVEPEADEDAIRDLDDEDGDDWVPPTDLIPPTPQRMTAAENEIHRLKETVLGDEDNSVESRLSNLEDLVQGIESRLKRAEANITDLADTWVASLPKSTSTPRVINDRIEISVGELKDRAKAAYLEVHETSGLSLIKAEEFWAAFSAQLRKYS</sequence>
<feature type="coiled-coil region" evidence="1">
    <location>
        <begin position="183"/>
        <end position="236"/>
    </location>
</feature>
<evidence type="ECO:0000256" key="2">
    <source>
        <dbReference type="SAM" id="MobiDB-lite"/>
    </source>
</evidence>
<dbReference type="KEGG" id="vg:65122530"/>
<accession>A0A5Q2WK94</accession>
<evidence type="ECO:0000313" key="4">
    <source>
        <dbReference type="Proteomes" id="UP000364713"/>
    </source>
</evidence>
<proteinExistence type="predicted"/>
<gene>
    <name evidence="3" type="primary">3</name>
    <name evidence="3" type="ORF">SEA_SUKKUPI_3</name>
</gene>
<protein>
    <submittedName>
        <fullName evidence="3">Uncharacterized protein</fullName>
    </submittedName>
</protein>
<organism evidence="3 4">
    <name type="scientific">Gordonia phage Sukkupi</name>
    <dbReference type="NCBI Taxonomy" id="2653747"/>
    <lineage>
        <taxon>Viruses</taxon>
        <taxon>Duplodnaviria</taxon>
        <taxon>Heunggongvirae</taxon>
        <taxon>Uroviricota</taxon>
        <taxon>Caudoviricetes</taxon>
        <taxon>Zierdtviridae</taxon>
        <taxon>Emilbogenvirinae</taxon>
        <taxon>Sukkupivirus</taxon>
        <taxon>Sukkupivirus sukkupi</taxon>
    </lineage>
</organism>
<evidence type="ECO:0000313" key="3">
    <source>
        <dbReference type="EMBL" id="QGH79246.1"/>
    </source>
</evidence>
<feature type="region of interest" description="Disordered" evidence="2">
    <location>
        <begin position="160"/>
        <end position="180"/>
    </location>
</feature>
<evidence type="ECO:0000256" key="1">
    <source>
        <dbReference type="SAM" id="Coils"/>
    </source>
</evidence>
<dbReference type="RefSeq" id="YP_010104582.1">
    <property type="nucleotide sequence ID" value="NC_055820.1"/>
</dbReference>
<dbReference type="Proteomes" id="UP000364713">
    <property type="component" value="Segment"/>
</dbReference>
<keyword evidence="1" id="KW-0175">Coiled coil</keyword>
<name>A0A5Q2WK94_9CAUD</name>
<keyword evidence="4" id="KW-1185">Reference proteome</keyword>